<gene>
    <name evidence="1" type="ORF">PLEPLA_LOCUS35688</name>
</gene>
<organism evidence="1 2">
    <name type="scientific">Pleuronectes platessa</name>
    <name type="common">European plaice</name>
    <dbReference type="NCBI Taxonomy" id="8262"/>
    <lineage>
        <taxon>Eukaryota</taxon>
        <taxon>Metazoa</taxon>
        <taxon>Chordata</taxon>
        <taxon>Craniata</taxon>
        <taxon>Vertebrata</taxon>
        <taxon>Euteleostomi</taxon>
        <taxon>Actinopterygii</taxon>
        <taxon>Neopterygii</taxon>
        <taxon>Teleostei</taxon>
        <taxon>Neoteleostei</taxon>
        <taxon>Acanthomorphata</taxon>
        <taxon>Carangaria</taxon>
        <taxon>Pleuronectiformes</taxon>
        <taxon>Pleuronectoidei</taxon>
        <taxon>Pleuronectidae</taxon>
        <taxon>Pleuronectes</taxon>
    </lineage>
</organism>
<keyword evidence="2" id="KW-1185">Reference proteome</keyword>
<comment type="caution">
    <text evidence="1">The sequence shown here is derived from an EMBL/GenBank/DDBJ whole genome shotgun (WGS) entry which is preliminary data.</text>
</comment>
<reference evidence="1" key="1">
    <citation type="submission" date="2020-03" db="EMBL/GenBank/DDBJ databases">
        <authorList>
            <person name="Weist P."/>
        </authorList>
    </citation>
    <scope>NUCLEOTIDE SEQUENCE</scope>
</reference>
<dbReference type="EMBL" id="CADEAL010003962">
    <property type="protein sequence ID" value="CAB1448024.1"/>
    <property type="molecule type" value="Genomic_DNA"/>
</dbReference>
<sequence>MQCSSCVSVIEQFLVTLSSRHKWEQFDDITSHGEASGKAALALPLTSGIVLMRVVAGSPRRPESPYNSHCCNSLMTRHTGK</sequence>
<name>A0A9N7VEV9_PLEPL</name>
<accession>A0A9N7VEV9</accession>
<evidence type="ECO:0000313" key="2">
    <source>
        <dbReference type="Proteomes" id="UP001153269"/>
    </source>
</evidence>
<proteinExistence type="predicted"/>
<dbReference type="Proteomes" id="UP001153269">
    <property type="component" value="Unassembled WGS sequence"/>
</dbReference>
<evidence type="ECO:0000313" key="1">
    <source>
        <dbReference type="EMBL" id="CAB1448024.1"/>
    </source>
</evidence>
<evidence type="ECO:0008006" key="3">
    <source>
        <dbReference type="Google" id="ProtNLM"/>
    </source>
</evidence>
<dbReference type="AlphaFoldDB" id="A0A9N7VEV9"/>
<protein>
    <recommendedName>
        <fullName evidence="3">HMA domain-containing protein</fullName>
    </recommendedName>
</protein>